<name>A0AC61RPC2_9FIRM</name>
<keyword evidence="2" id="KW-1185">Reference proteome</keyword>
<reference evidence="1" key="1">
    <citation type="submission" date="2019-04" db="EMBL/GenBank/DDBJ databases">
        <title>Microbes associate with the intestines of laboratory mice.</title>
        <authorList>
            <person name="Navarre W."/>
            <person name="Wong E."/>
            <person name="Huang K."/>
            <person name="Tropini C."/>
            <person name="Ng K."/>
            <person name="Yu B."/>
        </authorList>
    </citation>
    <scope>NUCLEOTIDE SEQUENCE</scope>
    <source>
        <strain evidence="1">NM01_1-7b</strain>
    </source>
</reference>
<evidence type="ECO:0000313" key="1">
    <source>
        <dbReference type="EMBL" id="TGY86918.1"/>
    </source>
</evidence>
<dbReference type="EMBL" id="SRYA01000138">
    <property type="protein sequence ID" value="TGY86918.1"/>
    <property type="molecule type" value="Genomic_DNA"/>
</dbReference>
<sequence>MSGTRKEVRDWEISGDGAGYFNITDYGLLQLNYGPAYVEPCVTATVTAVLEDGRKLTAAVRTYSGVNIYIDKLFADFERRYIAPSMTTKEKAEKAAWYISQLQIMNCIIITGLIFF</sequence>
<organism evidence="1 2">
    <name type="scientific">Petralouisia muris</name>
    <dbReference type="NCBI Taxonomy" id="3032872"/>
    <lineage>
        <taxon>Bacteria</taxon>
        <taxon>Bacillati</taxon>
        <taxon>Bacillota</taxon>
        <taxon>Clostridia</taxon>
        <taxon>Lachnospirales</taxon>
        <taxon>Lachnospiraceae</taxon>
        <taxon>Petralouisia</taxon>
    </lineage>
</organism>
<comment type="caution">
    <text evidence="1">The sequence shown here is derived from an EMBL/GenBank/DDBJ whole genome shotgun (WGS) entry which is preliminary data.</text>
</comment>
<evidence type="ECO:0000313" key="2">
    <source>
        <dbReference type="Proteomes" id="UP000304953"/>
    </source>
</evidence>
<protein>
    <submittedName>
        <fullName evidence="1">Uncharacterized protein</fullName>
    </submittedName>
</protein>
<gene>
    <name evidence="1" type="ORF">E5329_27735</name>
</gene>
<accession>A0AC61RPC2</accession>
<dbReference type="Proteomes" id="UP000304953">
    <property type="component" value="Unassembled WGS sequence"/>
</dbReference>
<proteinExistence type="predicted"/>